<keyword evidence="1" id="KW-0863">Zinc-finger</keyword>
<evidence type="ECO:0000259" key="3">
    <source>
        <dbReference type="PROSITE" id="PS50089"/>
    </source>
</evidence>
<dbReference type="EMBL" id="JACEIK010001451">
    <property type="protein sequence ID" value="MCD7469513.1"/>
    <property type="molecule type" value="Genomic_DNA"/>
</dbReference>
<dbReference type="SUPFAM" id="SSF57850">
    <property type="entry name" value="RING/U-box"/>
    <property type="match status" value="1"/>
</dbReference>
<evidence type="ECO:0000313" key="6">
    <source>
        <dbReference type="Proteomes" id="UP000823775"/>
    </source>
</evidence>
<dbReference type="Proteomes" id="UP000823775">
    <property type="component" value="Unassembled WGS sequence"/>
</dbReference>
<dbReference type="PANTHER" id="PTHR21540">
    <property type="entry name" value="RING FINGER AND SWIM DOMAIN-CONTAINING PROTEIN 2"/>
    <property type="match status" value="1"/>
</dbReference>
<feature type="region of interest" description="Disordered" evidence="2">
    <location>
        <begin position="1"/>
        <end position="23"/>
    </location>
</feature>
<dbReference type="PROSITE" id="PS50089">
    <property type="entry name" value="ZF_RING_2"/>
    <property type="match status" value="1"/>
</dbReference>
<reference evidence="5 6" key="1">
    <citation type="journal article" date="2021" name="BMC Genomics">
        <title>Datura genome reveals duplications of psychoactive alkaloid biosynthetic genes and high mutation rate following tissue culture.</title>
        <authorList>
            <person name="Rajewski A."/>
            <person name="Carter-House D."/>
            <person name="Stajich J."/>
            <person name="Litt A."/>
        </authorList>
    </citation>
    <scope>NUCLEOTIDE SEQUENCE [LARGE SCALE GENOMIC DNA]</scope>
    <source>
        <strain evidence="5">AR-01</strain>
    </source>
</reference>
<evidence type="ECO:0000256" key="1">
    <source>
        <dbReference type="PROSITE-ProRule" id="PRU00175"/>
    </source>
</evidence>
<dbReference type="PROSITE" id="PS50966">
    <property type="entry name" value="ZF_SWIM"/>
    <property type="match status" value="1"/>
</dbReference>
<gene>
    <name evidence="5" type="ORF">HAX54_008613</name>
</gene>
<dbReference type="Pfam" id="PF13639">
    <property type="entry name" value="zf-RING_2"/>
    <property type="match status" value="1"/>
</dbReference>
<keyword evidence="1" id="KW-0479">Metal-binding</keyword>
<protein>
    <recommendedName>
        <fullName evidence="7">Mitogen-activated protein kinase kinase kinase 1</fullName>
    </recommendedName>
</protein>
<dbReference type="Pfam" id="PF04434">
    <property type="entry name" value="SWIM"/>
    <property type="match status" value="1"/>
</dbReference>
<keyword evidence="6" id="KW-1185">Reference proteome</keyword>
<dbReference type="Gene3D" id="3.30.40.10">
    <property type="entry name" value="Zinc/RING finger domain, C3HC4 (zinc finger)"/>
    <property type="match status" value="1"/>
</dbReference>
<feature type="domain" description="RING-type" evidence="3">
    <location>
        <begin position="155"/>
        <end position="202"/>
    </location>
</feature>
<evidence type="ECO:0000313" key="5">
    <source>
        <dbReference type="EMBL" id="MCD7469513.1"/>
    </source>
</evidence>
<comment type="caution">
    <text evidence="5">The sequence shown here is derived from an EMBL/GenBank/DDBJ whole genome shotgun (WGS) entry which is preliminary data.</text>
</comment>
<dbReference type="InterPro" id="IPR039903">
    <property type="entry name" value="Zswim2"/>
</dbReference>
<evidence type="ECO:0000256" key="2">
    <source>
        <dbReference type="SAM" id="MobiDB-lite"/>
    </source>
</evidence>
<dbReference type="InterPro" id="IPR001841">
    <property type="entry name" value="Znf_RING"/>
</dbReference>
<keyword evidence="1" id="KW-0862">Zinc</keyword>
<evidence type="ECO:0000259" key="4">
    <source>
        <dbReference type="PROSITE" id="PS50966"/>
    </source>
</evidence>
<dbReference type="PANTHER" id="PTHR21540:SF5">
    <property type="entry name" value="MITOGEN-ACTIVATED PROTEIN KINASE KINASE KINASE 1-LIKE"/>
    <property type="match status" value="1"/>
</dbReference>
<organism evidence="5 6">
    <name type="scientific">Datura stramonium</name>
    <name type="common">Jimsonweed</name>
    <name type="synonym">Common thornapple</name>
    <dbReference type="NCBI Taxonomy" id="4076"/>
    <lineage>
        <taxon>Eukaryota</taxon>
        <taxon>Viridiplantae</taxon>
        <taxon>Streptophyta</taxon>
        <taxon>Embryophyta</taxon>
        <taxon>Tracheophyta</taxon>
        <taxon>Spermatophyta</taxon>
        <taxon>Magnoliopsida</taxon>
        <taxon>eudicotyledons</taxon>
        <taxon>Gunneridae</taxon>
        <taxon>Pentapetalae</taxon>
        <taxon>asterids</taxon>
        <taxon>lamiids</taxon>
        <taxon>Solanales</taxon>
        <taxon>Solanaceae</taxon>
        <taxon>Solanoideae</taxon>
        <taxon>Datureae</taxon>
        <taxon>Datura</taxon>
    </lineage>
</organism>
<name>A0ABS8TEF9_DATST</name>
<evidence type="ECO:0008006" key="7">
    <source>
        <dbReference type="Google" id="ProtNLM"/>
    </source>
</evidence>
<feature type="domain" description="SWIM-type" evidence="4">
    <location>
        <begin position="60"/>
        <end position="90"/>
    </location>
</feature>
<sequence length="242" mass="27847">MESVGSSSSDHHHHHRPHRRRLTPTQPLADRIFRALSHHLRLLHCRDATFFVLGATCNVYTVTLSTTPSCSCPDRSTPCKHILFVLIRVLGVSIDDTCLYRRSLRPCQLQRLLNLPISTEALASQKVREMFHQLFSQQPQKTSPVTIKVENGTTCPVCLEEMNEEEKIAACVTCRNPIHEECLMAWKRSNSRRRSISCVLCRARWRDVRAELEGDKYLNLSPYIISNTENETGENHQNRCRE</sequence>
<dbReference type="InterPro" id="IPR013083">
    <property type="entry name" value="Znf_RING/FYVE/PHD"/>
</dbReference>
<feature type="compositionally biased region" description="Basic residues" evidence="2">
    <location>
        <begin position="11"/>
        <end position="22"/>
    </location>
</feature>
<accession>A0ABS8TEF9</accession>
<proteinExistence type="predicted"/>
<dbReference type="InterPro" id="IPR007527">
    <property type="entry name" value="Znf_SWIM"/>
</dbReference>